<keyword evidence="2" id="KW-1133">Transmembrane helix</keyword>
<feature type="compositionally biased region" description="Basic residues" evidence="1">
    <location>
        <begin position="146"/>
        <end position="162"/>
    </location>
</feature>
<evidence type="ECO:0000313" key="3">
    <source>
        <dbReference type="EMBL" id="JAS48618.1"/>
    </source>
</evidence>
<reference evidence="3" key="1">
    <citation type="submission" date="2015-11" db="EMBL/GenBank/DDBJ databases">
        <title>De novo transcriptome assembly of four potential Pierce s Disease insect vectors from Arizona vineyards.</title>
        <authorList>
            <person name="Tassone E.E."/>
        </authorList>
    </citation>
    <scope>NUCLEOTIDE SEQUENCE</scope>
</reference>
<organism evidence="3">
    <name type="scientific">Cuerna arida</name>
    <dbReference type="NCBI Taxonomy" id="1464854"/>
    <lineage>
        <taxon>Eukaryota</taxon>
        <taxon>Metazoa</taxon>
        <taxon>Ecdysozoa</taxon>
        <taxon>Arthropoda</taxon>
        <taxon>Hexapoda</taxon>
        <taxon>Insecta</taxon>
        <taxon>Pterygota</taxon>
        <taxon>Neoptera</taxon>
        <taxon>Paraneoptera</taxon>
        <taxon>Hemiptera</taxon>
        <taxon>Auchenorrhyncha</taxon>
        <taxon>Membracoidea</taxon>
        <taxon>Cicadellidae</taxon>
        <taxon>Cicadellinae</taxon>
        <taxon>Proconiini</taxon>
        <taxon>Cuerna</taxon>
    </lineage>
</organism>
<gene>
    <name evidence="3" type="ORF">g.20930</name>
</gene>
<sequence>MDYKDVLFGFSLLCVYTVTILTYAAIGNTLAGHKIRKVNDFINPVSKEFRDHYGTARKPNLFFLLFYLLFFIALIGSTTQIMKLRSIFRDWIDRMTGNREEEVTVFRLHPAAPLTPAAVDQGPPAKPKTPETTLSSTSLGSESSKTKVKGSRSRSGGRKAPKKDKVPNVMRASVEPRLQVIPPLPRLSTKEDTTEKLNKILNKFEAMESDEKLGPPKKQQAK</sequence>
<feature type="transmembrane region" description="Helical" evidence="2">
    <location>
        <begin position="61"/>
        <end position="82"/>
    </location>
</feature>
<feature type="region of interest" description="Disordered" evidence="1">
    <location>
        <begin position="114"/>
        <end position="195"/>
    </location>
</feature>
<name>A0A1B6FEJ3_9HEMI</name>
<evidence type="ECO:0000256" key="2">
    <source>
        <dbReference type="SAM" id="Phobius"/>
    </source>
</evidence>
<proteinExistence type="predicted"/>
<dbReference type="AlphaFoldDB" id="A0A1B6FEJ3"/>
<feature type="transmembrane region" description="Helical" evidence="2">
    <location>
        <begin position="6"/>
        <end position="26"/>
    </location>
</feature>
<keyword evidence="2" id="KW-0472">Membrane</keyword>
<keyword evidence="2" id="KW-0812">Transmembrane</keyword>
<dbReference type="EMBL" id="GECZ01021151">
    <property type="protein sequence ID" value="JAS48618.1"/>
    <property type="molecule type" value="Transcribed_RNA"/>
</dbReference>
<protein>
    <submittedName>
        <fullName evidence="3">Uncharacterized protein</fullName>
    </submittedName>
</protein>
<accession>A0A1B6FEJ3</accession>
<feature type="compositionally biased region" description="Low complexity" evidence="1">
    <location>
        <begin position="130"/>
        <end position="143"/>
    </location>
</feature>
<evidence type="ECO:0000256" key="1">
    <source>
        <dbReference type="SAM" id="MobiDB-lite"/>
    </source>
</evidence>